<dbReference type="AlphaFoldDB" id="T1ERL5"/>
<organism evidence="2 3">
    <name type="scientific">Helobdella robusta</name>
    <name type="common">Californian leech</name>
    <dbReference type="NCBI Taxonomy" id="6412"/>
    <lineage>
        <taxon>Eukaryota</taxon>
        <taxon>Metazoa</taxon>
        <taxon>Spiralia</taxon>
        <taxon>Lophotrochozoa</taxon>
        <taxon>Annelida</taxon>
        <taxon>Clitellata</taxon>
        <taxon>Hirudinea</taxon>
        <taxon>Rhynchobdellida</taxon>
        <taxon>Glossiphoniidae</taxon>
        <taxon>Helobdella</taxon>
    </lineage>
</organism>
<dbReference type="InParanoid" id="T1ERL5"/>
<reference evidence="3" key="1">
    <citation type="submission" date="2012-12" db="EMBL/GenBank/DDBJ databases">
        <authorList>
            <person name="Hellsten U."/>
            <person name="Grimwood J."/>
            <person name="Chapman J.A."/>
            <person name="Shapiro H."/>
            <person name="Aerts A."/>
            <person name="Otillar R.P."/>
            <person name="Terry A.Y."/>
            <person name="Boore J.L."/>
            <person name="Simakov O."/>
            <person name="Marletaz F."/>
            <person name="Cho S.-J."/>
            <person name="Edsinger-Gonzales E."/>
            <person name="Havlak P."/>
            <person name="Kuo D.-H."/>
            <person name="Larsson T."/>
            <person name="Lv J."/>
            <person name="Arendt D."/>
            <person name="Savage R."/>
            <person name="Osoegawa K."/>
            <person name="de Jong P."/>
            <person name="Lindberg D.R."/>
            <person name="Seaver E.C."/>
            <person name="Weisblat D.A."/>
            <person name="Putnam N.H."/>
            <person name="Grigoriev I.V."/>
            <person name="Rokhsar D.S."/>
        </authorList>
    </citation>
    <scope>NUCLEOTIDE SEQUENCE</scope>
</reference>
<gene>
    <name evidence="2" type="primary">20199215</name>
    <name evidence="1" type="ORF">HELRODRAFT_161535</name>
</gene>
<reference evidence="2" key="3">
    <citation type="submission" date="2015-06" db="UniProtKB">
        <authorList>
            <consortium name="EnsemblMetazoa"/>
        </authorList>
    </citation>
    <scope>IDENTIFICATION</scope>
</reference>
<dbReference type="GeneID" id="20199215"/>
<sequence length="445" mass="50513">MASEIVSFHGSDTLRLRSNVARFKCDVWTCGKFFANQLYDFSPDKNRFGEPIKTSLKLSPNGLTLGDRILDKLKAIGAQYEHFDFERLFDIYQDRKYTNLVVCVLKSRLPSFKYEIYTYTVRKVNDAVSFEKLFRELVTGEKYFTGKSPEQIYGLNTLKLSEIKSTAVKPTGSINYSSSKVGRPISRSENNFAKTLTKRPTVVYTGTKTSQSQNNYQNGLNYRQTIRESNAFEIFPHNEISRTNSSTQTQTNGFTDSTISSIGSYTTKTFLNKNGLIMADATCYVESRTDSLDYTTKARAYVGKKSTSPARNYQNKVGSQVEKSFDSLASRQQQVPSRSYAASLRNSSNDRDVIYGRVKKKESQTQVMTISEGSSSNSSENITMRPSMYNYHTPHYNNNYNVSNRYNNQQPMTGVPGTYDNRRSKNVQPASYNVAGRTYYLQAPI</sequence>
<evidence type="ECO:0000313" key="2">
    <source>
        <dbReference type="EnsemblMetazoa" id="HelroP161535"/>
    </source>
</evidence>
<proteinExistence type="predicted"/>
<evidence type="ECO:0000313" key="1">
    <source>
        <dbReference type="EMBL" id="ESO02283.1"/>
    </source>
</evidence>
<name>T1ERL5_HELRO</name>
<reference evidence="1 3" key="2">
    <citation type="journal article" date="2013" name="Nature">
        <title>Insights into bilaterian evolution from three spiralian genomes.</title>
        <authorList>
            <person name="Simakov O."/>
            <person name="Marletaz F."/>
            <person name="Cho S.J."/>
            <person name="Edsinger-Gonzales E."/>
            <person name="Havlak P."/>
            <person name="Hellsten U."/>
            <person name="Kuo D.H."/>
            <person name="Larsson T."/>
            <person name="Lv J."/>
            <person name="Arendt D."/>
            <person name="Savage R."/>
            <person name="Osoegawa K."/>
            <person name="de Jong P."/>
            <person name="Grimwood J."/>
            <person name="Chapman J.A."/>
            <person name="Shapiro H."/>
            <person name="Aerts A."/>
            <person name="Otillar R.P."/>
            <person name="Terry A.Y."/>
            <person name="Boore J.L."/>
            <person name="Grigoriev I.V."/>
            <person name="Lindberg D.R."/>
            <person name="Seaver E.C."/>
            <person name="Weisblat D.A."/>
            <person name="Putnam N.H."/>
            <person name="Rokhsar D.S."/>
        </authorList>
    </citation>
    <scope>NUCLEOTIDE SEQUENCE</scope>
</reference>
<keyword evidence="3" id="KW-1185">Reference proteome</keyword>
<dbReference type="HOGENOM" id="CLU_615788_0_0_1"/>
<dbReference type="EMBL" id="AMQM01000833">
    <property type="status" value="NOT_ANNOTATED_CDS"/>
    <property type="molecule type" value="Genomic_DNA"/>
</dbReference>
<dbReference type="KEGG" id="hro:HELRODRAFT_161535"/>
<dbReference type="RefSeq" id="XP_009019691.1">
    <property type="nucleotide sequence ID" value="XM_009021443.1"/>
</dbReference>
<protein>
    <submittedName>
        <fullName evidence="1 2">Uncharacterized protein</fullName>
    </submittedName>
</protein>
<evidence type="ECO:0000313" key="3">
    <source>
        <dbReference type="Proteomes" id="UP000015101"/>
    </source>
</evidence>
<accession>T1ERL5</accession>
<dbReference type="EnsemblMetazoa" id="HelroT161535">
    <property type="protein sequence ID" value="HelroP161535"/>
    <property type="gene ID" value="HelroG161535"/>
</dbReference>
<dbReference type="EMBL" id="KB096742">
    <property type="protein sequence ID" value="ESO02283.1"/>
    <property type="molecule type" value="Genomic_DNA"/>
</dbReference>
<dbReference type="CTD" id="20199215"/>
<dbReference type="Proteomes" id="UP000015101">
    <property type="component" value="Unassembled WGS sequence"/>
</dbReference>